<dbReference type="InterPro" id="IPR009936">
    <property type="entry name" value="DUF1468"/>
</dbReference>
<dbReference type="Pfam" id="PF07331">
    <property type="entry name" value="TctB"/>
    <property type="match status" value="1"/>
</dbReference>
<keyword evidence="1" id="KW-0472">Membrane</keyword>
<evidence type="ECO:0000259" key="2">
    <source>
        <dbReference type="Pfam" id="PF07331"/>
    </source>
</evidence>
<feature type="non-terminal residue" evidence="3">
    <location>
        <position position="1"/>
    </location>
</feature>
<dbReference type="EMBL" id="LAZR01052480">
    <property type="protein sequence ID" value="KKK82861.1"/>
    <property type="molecule type" value="Genomic_DNA"/>
</dbReference>
<feature type="transmembrane region" description="Helical" evidence="1">
    <location>
        <begin position="38"/>
        <end position="65"/>
    </location>
</feature>
<evidence type="ECO:0000256" key="1">
    <source>
        <dbReference type="SAM" id="Phobius"/>
    </source>
</evidence>
<name>A0A0F9BEM7_9ZZZZ</name>
<comment type="caution">
    <text evidence="3">The sequence shown here is derived from an EMBL/GenBank/DDBJ whole genome shotgun (WGS) entry which is preliminary data.</text>
</comment>
<keyword evidence="1" id="KW-1133">Transmembrane helix</keyword>
<feature type="domain" description="DUF1468" evidence="2">
    <location>
        <begin position="19"/>
        <end position="102"/>
    </location>
</feature>
<proteinExistence type="predicted"/>
<keyword evidence="1" id="KW-0812">Transmembrane</keyword>
<gene>
    <name evidence="3" type="ORF">LCGC14_2799170</name>
</gene>
<accession>A0A0F9BEM7</accession>
<reference evidence="3" key="1">
    <citation type="journal article" date="2015" name="Nature">
        <title>Complex archaea that bridge the gap between prokaryotes and eukaryotes.</title>
        <authorList>
            <person name="Spang A."/>
            <person name="Saw J.H."/>
            <person name="Jorgensen S.L."/>
            <person name="Zaremba-Niedzwiedzka K."/>
            <person name="Martijn J."/>
            <person name="Lind A.E."/>
            <person name="van Eijk R."/>
            <person name="Schleper C."/>
            <person name="Guy L."/>
            <person name="Ettema T.J."/>
        </authorList>
    </citation>
    <scope>NUCLEOTIDE SEQUENCE</scope>
</reference>
<feature type="transmembrane region" description="Helical" evidence="1">
    <location>
        <begin position="77"/>
        <end position="97"/>
    </location>
</feature>
<evidence type="ECO:0000313" key="3">
    <source>
        <dbReference type="EMBL" id="KKK82861.1"/>
    </source>
</evidence>
<protein>
    <recommendedName>
        <fullName evidence="2">DUF1468 domain-containing protein</fullName>
    </recommendedName>
</protein>
<organism evidence="3">
    <name type="scientific">marine sediment metagenome</name>
    <dbReference type="NCBI Taxonomy" id="412755"/>
    <lineage>
        <taxon>unclassified sequences</taxon>
        <taxon>metagenomes</taxon>
        <taxon>ecological metagenomes</taxon>
    </lineage>
</organism>
<dbReference type="AlphaFoldDB" id="A0A0F9BEM7"/>
<sequence length="107" mass="11999">IILLVQTLAKAVAIKGLSKAEGAPYPSMRILSALAMVIAYFPILNVLGFYFTSFLFYLVFTFAFFADREEFIKRLHIRIAIPALFVGILYMLFALLLKVSTPSGLLF</sequence>